<keyword evidence="2" id="KW-0472">Membrane</keyword>
<dbReference type="Gene3D" id="3.40.50.720">
    <property type="entry name" value="NAD(P)-binding Rossmann-like Domain"/>
    <property type="match status" value="1"/>
</dbReference>
<dbReference type="PANTHER" id="PTHR14097">
    <property type="entry name" value="OXIDOREDUCTASE HTATIP2"/>
    <property type="match status" value="1"/>
</dbReference>
<dbReference type="EMBL" id="SPDV01000021">
    <property type="protein sequence ID" value="TFI57950.1"/>
    <property type="molecule type" value="Genomic_DNA"/>
</dbReference>
<evidence type="ECO:0000313" key="4">
    <source>
        <dbReference type="EMBL" id="TFI57950.1"/>
    </source>
</evidence>
<reference evidence="4 5" key="1">
    <citation type="submission" date="2019-03" db="EMBL/GenBank/DDBJ databases">
        <title>Genome sequence of Sphingomonas sp. 17J27-24.</title>
        <authorList>
            <person name="Kim M."/>
            <person name="Maeng S."/>
            <person name="Sathiyaraj S."/>
        </authorList>
    </citation>
    <scope>NUCLEOTIDE SEQUENCE [LARGE SCALE GENOMIC DNA]</scope>
    <source>
        <strain evidence="4 5">17J27-24</strain>
    </source>
</reference>
<evidence type="ECO:0000256" key="1">
    <source>
        <dbReference type="ARBA" id="ARBA00004370"/>
    </source>
</evidence>
<dbReference type="SUPFAM" id="SSF51735">
    <property type="entry name" value="NAD(P)-binding Rossmann-fold domains"/>
    <property type="match status" value="1"/>
</dbReference>
<dbReference type="GO" id="GO:0016020">
    <property type="term" value="C:membrane"/>
    <property type="evidence" value="ECO:0007669"/>
    <property type="project" value="UniProtKB-SubCell"/>
</dbReference>
<protein>
    <submittedName>
        <fullName evidence="4">NAD-dependent epimerase/dehydratase family protein</fullName>
    </submittedName>
</protein>
<feature type="domain" description="NAD-dependent epimerase/dehydratase" evidence="3">
    <location>
        <begin position="4"/>
        <end position="107"/>
    </location>
</feature>
<evidence type="ECO:0000313" key="5">
    <source>
        <dbReference type="Proteomes" id="UP000298213"/>
    </source>
</evidence>
<organism evidence="4 5">
    <name type="scientific">Sphingomonas parva</name>
    <dbReference type="NCBI Taxonomy" id="2555898"/>
    <lineage>
        <taxon>Bacteria</taxon>
        <taxon>Pseudomonadati</taxon>
        <taxon>Pseudomonadota</taxon>
        <taxon>Alphaproteobacteria</taxon>
        <taxon>Sphingomonadales</taxon>
        <taxon>Sphingomonadaceae</taxon>
        <taxon>Sphingomonas</taxon>
    </lineage>
</organism>
<dbReference type="InterPro" id="IPR001509">
    <property type="entry name" value="Epimerase_deHydtase"/>
</dbReference>
<dbReference type="PANTHER" id="PTHR14097:SF7">
    <property type="entry name" value="OXIDOREDUCTASE HTATIP2"/>
    <property type="match status" value="1"/>
</dbReference>
<comment type="subcellular location">
    <subcellularLocation>
        <location evidence="1">Membrane</location>
    </subcellularLocation>
</comment>
<accession>A0A4Y8ZPK4</accession>
<name>A0A4Y8ZPK4_9SPHN</name>
<dbReference type="Proteomes" id="UP000298213">
    <property type="component" value="Unassembled WGS sequence"/>
</dbReference>
<dbReference type="OrthoDB" id="9798632at2"/>
<sequence>MRIALVGGTGLIGALLAERLVAEGHELHRIQRRAAGRAGEEHVAPAERWGALTEQLAPEAAISTLGTTIRKAGSQAEFRRVDFGLVTEFARAAQRAGTRRMVSVSSVGADPGSRNFYLRTKGEMERLLAGLGFARLDLFRPGLLRGERAGDRRVGERIGLALSPAANLLLRGPLNRFAAIDAMIVADAIVAALALPPDGTHIHHNRAIRALAGR</sequence>
<gene>
    <name evidence="4" type="ORF">E2493_12190</name>
</gene>
<comment type="caution">
    <text evidence="4">The sequence shown here is derived from an EMBL/GenBank/DDBJ whole genome shotgun (WGS) entry which is preliminary data.</text>
</comment>
<dbReference type="InterPro" id="IPR036291">
    <property type="entry name" value="NAD(P)-bd_dom_sf"/>
</dbReference>
<evidence type="ECO:0000256" key="2">
    <source>
        <dbReference type="ARBA" id="ARBA00023136"/>
    </source>
</evidence>
<dbReference type="Pfam" id="PF01370">
    <property type="entry name" value="Epimerase"/>
    <property type="match status" value="1"/>
</dbReference>
<evidence type="ECO:0000259" key="3">
    <source>
        <dbReference type="Pfam" id="PF01370"/>
    </source>
</evidence>
<dbReference type="AlphaFoldDB" id="A0A4Y8ZPK4"/>
<proteinExistence type="predicted"/>
<dbReference type="RefSeq" id="WP_135087148.1">
    <property type="nucleotide sequence ID" value="NZ_SPDV01000021.1"/>
</dbReference>
<keyword evidence="5" id="KW-1185">Reference proteome</keyword>